<dbReference type="InterPro" id="IPR036869">
    <property type="entry name" value="J_dom_sf"/>
</dbReference>
<accession>A0A504Z4J9</accession>
<evidence type="ECO:0000313" key="4">
    <source>
        <dbReference type="EMBL" id="TPP67351.1"/>
    </source>
</evidence>
<dbReference type="InterPro" id="IPR001623">
    <property type="entry name" value="DnaJ_domain"/>
</dbReference>
<feature type="transmembrane region" description="Helical" evidence="1">
    <location>
        <begin position="230"/>
        <end position="251"/>
    </location>
</feature>
<dbReference type="PANTHER" id="PTHR44873:SF1">
    <property type="entry name" value="DNAJ HOMOLOG SUBFAMILY C MEMBER 30, MITOCHONDRIAL"/>
    <property type="match status" value="1"/>
</dbReference>
<keyword evidence="1" id="KW-0812">Transmembrane</keyword>
<gene>
    <name evidence="4" type="ORF">FGIG_09746</name>
</gene>
<feature type="signal peptide" evidence="2">
    <location>
        <begin position="1"/>
        <end position="17"/>
    </location>
</feature>
<protein>
    <recommendedName>
        <fullName evidence="3">J domain-containing protein</fullName>
    </recommendedName>
</protein>
<dbReference type="OrthoDB" id="552049at2759"/>
<dbReference type="PROSITE" id="PS50076">
    <property type="entry name" value="DNAJ_2"/>
    <property type="match status" value="1"/>
</dbReference>
<dbReference type="CDD" id="cd06257">
    <property type="entry name" value="DnaJ"/>
    <property type="match status" value="1"/>
</dbReference>
<keyword evidence="5" id="KW-1185">Reference proteome</keyword>
<evidence type="ECO:0000313" key="5">
    <source>
        <dbReference type="Proteomes" id="UP000316759"/>
    </source>
</evidence>
<dbReference type="EMBL" id="SUNJ01000784">
    <property type="protein sequence ID" value="TPP67351.1"/>
    <property type="molecule type" value="Genomic_DNA"/>
</dbReference>
<dbReference type="Proteomes" id="UP000316759">
    <property type="component" value="Unassembled WGS sequence"/>
</dbReference>
<dbReference type="STRING" id="46835.A0A504Z4J9"/>
<dbReference type="PANTHER" id="PTHR44873">
    <property type="entry name" value="DNAJ HOMOLOG SUBFAMILY C MEMBER 30, MITOCHONDRIAL"/>
    <property type="match status" value="1"/>
</dbReference>
<keyword evidence="2" id="KW-0732">Signal</keyword>
<dbReference type="SMART" id="SM00271">
    <property type="entry name" value="DnaJ"/>
    <property type="match status" value="1"/>
</dbReference>
<evidence type="ECO:0000256" key="1">
    <source>
        <dbReference type="SAM" id="Phobius"/>
    </source>
</evidence>
<dbReference type="AlphaFoldDB" id="A0A504Z4J9"/>
<dbReference type="Gene3D" id="1.10.287.110">
    <property type="entry name" value="DnaJ domain"/>
    <property type="match status" value="1"/>
</dbReference>
<name>A0A504Z4J9_FASGI</name>
<keyword evidence="1" id="KW-1133">Transmembrane helix</keyword>
<reference evidence="4 5" key="1">
    <citation type="submission" date="2019-04" db="EMBL/GenBank/DDBJ databases">
        <title>Annotation for the trematode Fasciola gigantica.</title>
        <authorList>
            <person name="Choi Y.-J."/>
        </authorList>
    </citation>
    <scope>NUCLEOTIDE SEQUENCE [LARGE SCALE GENOMIC DNA]</scope>
    <source>
        <strain evidence="4">Uganda_cow_1</strain>
    </source>
</reference>
<organism evidence="4 5">
    <name type="scientific">Fasciola gigantica</name>
    <name type="common">Giant liver fluke</name>
    <dbReference type="NCBI Taxonomy" id="46835"/>
    <lineage>
        <taxon>Eukaryota</taxon>
        <taxon>Metazoa</taxon>
        <taxon>Spiralia</taxon>
        <taxon>Lophotrochozoa</taxon>
        <taxon>Platyhelminthes</taxon>
        <taxon>Trematoda</taxon>
        <taxon>Digenea</taxon>
        <taxon>Plagiorchiida</taxon>
        <taxon>Echinostomata</taxon>
        <taxon>Echinostomatoidea</taxon>
        <taxon>Fasciolidae</taxon>
        <taxon>Fasciola</taxon>
    </lineage>
</organism>
<dbReference type="SUPFAM" id="SSF46565">
    <property type="entry name" value="Chaperone J-domain"/>
    <property type="match status" value="1"/>
</dbReference>
<evidence type="ECO:0000256" key="2">
    <source>
        <dbReference type="SAM" id="SignalP"/>
    </source>
</evidence>
<feature type="domain" description="J" evidence="3">
    <location>
        <begin position="78"/>
        <end position="146"/>
    </location>
</feature>
<dbReference type="InterPro" id="IPR053025">
    <property type="entry name" value="Mito_ATP_Synthase-Asso"/>
</dbReference>
<dbReference type="PRINTS" id="PR00625">
    <property type="entry name" value="JDOMAIN"/>
</dbReference>
<feature type="chain" id="PRO_5021480090" description="J domain-containing protein" evidence="2">
    <location>
        <begin position="18"/>
        <end position="254"/>
    </location>
</feature>
<proteinExistence type="predicted"/>
<dbReference type="Pfam" id="PF00226">
    <property type="entry name" value="DnaJ"/>
    <property type="match status" value="1"/>
</dbReference>
<keyword evidence="1" id="KW-0472">Membrane</keyword>
<evidence type="ECO:0000259" key="3">
    <source>
        <dbReference type="PROSITE" id="PS50076"/>
    </source>
</evidence>
<sequence length="254" mass="29039">MHRVCYFVLLLSVLTSAFLFPRVAVNDLTSWDVVCYDLCVPFSIAAHRFAGVSQPVHFGALRIFIRKSHVSNFEGVENPYKVLGVQPSATAEQIRSAYYEQSKLVHPDRSNVGGQCTASSEAFHRISDAYTLLANPSTRKQYDQYVASQRDGVWSKICYNAPSYNSSVVDDDFPRYREIYRSHSCRFDRAKSTYTTGGFYPNIDPRPGFVHQKQTSIWSADVARRSLSIYVHWILQFFSLVFVMTSFYCILIDD</sequence>
<comment type="caution">
    <text evidence="4">The sequence shown here is derived from an EMBL/GenBank/DDBJ whole genome shotgun (WGS) entry which is preliminary data.</text>
</comment>